<feature type="compositionally biased region" description="Low complexity" evidence="1">
    <location>
        <begin position="669"/>
        <end position="680"/>
    </location>
</feature>
<comment type="caution">
    <text evidence="2">The sequence shown here is derived from an EMBL/GenBank/DDBJ whole genome shotgun (WGS) entry which is preliminary data.</text>
</comment>
<proteinExistence type="predicted"/>
<keyword evidence="3" id="KW-1185">Reference proteome</keyword>
<gene>
    <name evidence="2" type="ORF">BOVATA_032680</name>
</gene>
<feature type="compositionally biased region" description="Polar residues" evidence="1">
    <location>
        <begin position="437"/>
        <end position="464"/>
    </location>
</feature>
<accession>A0A2H6KFK8</accession>
<dbReference type="RefSeq" id="XP_028868018.1">
    <property type="nucleotide sequence ID" value="XM_029012185.1"/>
</dbReference>
<dbReference type="VEuPathDB" id="PiroplasmaDB:BOVATA_032680"/>
<feature type="compositionally biased region" description="Pro residues" evidence="1">
    <location>
        <begin position="1069"/>
        <end position="1080"/>
    </location>
</feature>
<feature type="compositionally biased region" description="Polar residues" evidence="1">
    <location>
        <begin position="830"/>
        <end position="843"/>
    </location>
</feature>
<feature type="compositionally biased region" description="Basic and acidic residues" evidence="1">
    <location>
        <begin position="411"/>
        <end position="425"/>
    </location>
</feature>
<feature type="region of interest" description="Disordered" evidence="1">
    <location>
        <begin position="411"/>
        <end position="697"/>
    </location>
</feature>
<dbReference type="GeneID" id="39875545"/>
<feature type="region of interest" description="Disordered" evidence="1">
    <location>
        <begin position="1057"/>
        <end position="1080"/>
    </location>
</feature>
<reference evidence="2 3" key="1">
    <citation type="journal article" date="2017" name="BMC Genomics">
        <title>Whole-genome assembly of Babesia ovata and comparative genomics between closely related pathogens.</title>
        <authorList>
            <person name="Yamagishi J."/>
            <person name="Asada M."/>
            <person name="Hakimi H."/>
            <person name="Tanaka T.Q."/>
            <person name="Sugimoto C."/>
            <person name="Kawazu S."/>
        </authorList>
    </citation>
    <scope>NUCLEOTIDE SEQUENCE [LARGE SCALE GENOMIC DNA]</scope>
    <source>
        <strain evidence="2 3">Miyake</strain>
    </source>
</reference>
<protein>
    <submittedName>
        <fullName evidence="2">Ribosome binding protein</fullName>
    </submittedName>
</protein>
<feature type="region of interest" description="Disordered" evidence="1">
    <location>
        <begin position="815"/>
        <end position="893"/>
    </location>
</feature>
<evidence type="ECO:0000313" key="3">
    <source>
        <dbReference type="Proteomes" id="UP000236319"/>
    </source>
</evidence>
<dbReference type="EMBL" id="BDSA01000003">
    <property type="protein sequence ID" value="GBE61775.1"/>
    <property type="molecule type" value="Genomic_DNA"/>
</dbReference>
<dbReference type="OrthoDB" id="6410656at2759"/>
<evidence type="ECO:0000313" key="2">
    <source>
        <dbReference type="EMBL" id="GBE61775.1"/>
    </source>
</evidence>
<sequence length="1471" mass="160739">MTGHGVKLDTLKDCLRFLEWLHRGEGQSMQDKVAVDLYGRIHTYFIEKPNHFNLKNVKDGLSAFLATVSAFYTRLCYNPEAGKYVSKQPSDIADALLECLPKFLAAIYYLWYCVDPAFERLGGGGWQKDWTGYETEWGWWHSGSSGGDLQKYLRAQERDALNYGGMIPGGFGKDEVRYGRNVLDYGYPQGYKMALDLQAILSKKYYNFYRSVFVTSVFSKSNGTGTPDTANAVSLVRTFCDIINSETSEGGGSLKTALEDGLKRFGSHKSICWQELKDHCAELRGKFDKFFEHNKRFDFTGQSTKLENLKTEDLAKRTADWIREKLNIVRGRLKDINTGDPVINNPDKKDLGKYFTDNLFPYGFTFNGEIRFVKSPKEVQDLMRDWRDGIDEFFGAGKGLERLKDILHGEKKQSCQELPPEKKSEGTPNQGKKAEGAQNQGKKGEGAQNQGKKAEGNQNQSGTSLGVLPTVKSVVHTQSSGDPGATGPKGPKDQKVPVSSSTPTPKVVQPPAATPSPGGGGASGPAGPKGDAGPPGPKGVQGPPGPKGDPGPQGSIGTGPPASSSPTNTQVQRTLQPKTPPQPQQPPPPPPAAPPLPAAPAPAGKPGVGGAGSTSDTSPGAQPIPPQVPAITQRPSVSGPGPGPTGDKGTGTQGGKDIGPPTSQGADPTLSSGGTTSAGTMPGGGSSGKLPTPASPAVKKCLEPTFDNLLSNPKGKFCDPRTRPNAVLKNYENQKRLHDQRQKQLDDLINRVSPQQKAEAEWRERHEANKITFLQDIQKDIQNNLNSNDADVVFMSGTPLKIPEPAALVGRPVKRTPNHGQSETDAHKQLQPNSIILTGNKVSPTRKRAKPPPPVPPVGVPMGHPIEPTKPAQPLPKPQPKKIRPTFHDTPKNIVLPRYKHPLKSHPVTTRSIPTAHIDDNYRSKMLEVAGDKVTSSPISIPSVDVPEDPRLERFPTVPLEGEPIADRNAQSVSMPPVELEPALPPLPIELDIKKAYYPELLYKNDERKSVPLPSVALPPAIPDDMYLGVPPDGPPLATIQDIAVFSDPYQCRNPWYVPDSSTDLTPSPASPPPNTDQLPPPKTVREMLHWMVGLNQYGYVGIIEKHVEVILREYKNDASQSPDALEVTGKPYTLEATHVSQTLNEACHYAANFLHKIKYKDSKDGSSTLDFSSEYSKLCYSIDPACLLCQLRAYAYAYACYHQLTFLKSQCYRNKSQGGWEDCEYGRDVSSLNSPLQAFLTDASASKFKTFPFDPRNLCRKSRVSMGFTKEDLPASQQTAKHIFTILSPTCGGEDPLLTLSSYLTCLTRRTPRTTGELVSFFHNFGNEMHSSSSQSSKVGTSLTNQHDDCPGWDRLRDSDLHAIKDARGSVPPSSIHDHGDFNTLSTLLGCGIDNAKCPQLMKPITYRAYALYSPSFVHHYLSWVVYLPDRLWDSLLKLHCDLEKLQCHDSDSKSKSLHQQNGATLPRGR</sequence>
<feature type="compositionally biased region" description="Pro residues" evidence="1">
    <location>
        <begin position="578"/>
        <end position="600"/>
    </location>
</feature>
<feature type="compositionally biased region" description="Polar residues" evidence="1">
    <location>
        <begin position="561"/>
        <end position="573"/>
    </location>
</feature>
<organism evidence="2 3">
    <name type="scientific">Babesia ovata</name>
    <dbReference type="NCBI Taxonomy" id="189622"/>
    <lineage>
        <taxon>Eukaryota</taxon>
        <taxon>Sar</taxon>
        <taxon>Alveolata</taxon>
        <taxon>Apicomplexa</taxon>
        <taxon>Aconoidasida</taxon>
        <taxon>Piroplasmida</taxon>
        <taxon>Babesiidae</taxon>
        <taxon>Babesia</taxon>
    </lineage>
</organism>
<evidence type="ECO:0000256" key="1">
    <source>
        <dbReference type="SAM" id="MobiDB-lite"/>
    </source>
</evidence>
<feature type="compositionally biased region" description="Gly residues" evidence="1">
    <location>
        <begin position="644"/>
        <end position="657"/>
    </location>
</feature>
<name>A0A2H6KFK8_9APIC</name>
<dbReference type="Proteomes" id="UP000236319">
    <property type="component" value="Unassembled WGS sequence"/>
</dbReference>